<evidence type="ECO:0000259" key="9">
    <source>
        <dbReference type="Pfam" id="PF04552"/>
    </source>
</evidence>
<dbReference type="PRINTS" id="PR00045">
    <property type="entry name" value="SIGMA54FCT"/>
</dbReference>
<name>A0AB33XTJ5_LACRH</name>
<dbReference type="InterPro" id="IPR038709">
    <property type="entry name" value="RpoN_core-bd_sf"/>
</dbReference>
<keyword evidence="3" id="KW-0808">Transferase</keyword>
<evidence type="ECO:0000256" key="8">
    <source>
        <dbReference type="ARBA" id="ARBA00023163"/>
    </source>
</evidence>
<dbReference type="EMBL" id="AMQX01000008">
    <property type="protein sequence ID" value="EKS50562.1"/>
    <property type="molecule type" value="Genomic_DNA"/>
</dbReference>
<proteinExistence type="inferred from homology"/>
<dbReference type="Pfam" id="PF04552">
    <property type="entry name" value="Sigma54_DBD"/>
    <property type="match status" value="1"/>
</dbReference>
<reference evidence="11 12" key="1">
    <citation type="journal article" date="2013" name="Genome Announc.">
        <title>Draft Genome Sequence of Staphylococcus simulans UMC-CNS-990, Isolated from a Case of Chronic Bovine Mastitis.</title>
        <authorList>
            <person name="Calcutt M.J."/>
            <person name="Foecking M.F."/>
            <person name="Hsieh H.Y."/>
            <person name="Perry J."/>
            <person name="Stewart G.C."/>
            <person name="Middleton J.R."/>
        </authorList>
    </citation>
    <scope>NUCLEOTIDE SEQUENCE [LARGE SCALE GENOMIC DNA]</scope>
    <source>
        <strain evidence="11 12">LRHMDP3</strain>
    </source>
</reference>
<keyword evidence="8" id="KW-0804">Transcription</keyword>
<dbReference type="GO" id="GO:0016779">
    <property type="term" value="F:nucleotidyltransferase activity"/>
    <property type="evidence" value="ECO:0007669"/>
    <property type="project" value="UniProtKB-KW"/>
</dbReference>
<evidence type="ECO:0000313" key="11">
    <source>
        <dbReference type="EMBL" id="EKS50562.1"/>
    </source>
</evidence>
<dbReference type="PANTHER" id="PTHR32248">
    <property type="entry name" value="RNA POLYMERASE SIGMA-54 FACTOR"/>
    <property type="match status" value="1"/>
</dbReference>
<sequence>MEQNIALYQKQAQQLNLSQGLQQSLLILQLDVIDLTKYLEERSLENPLIEVKSNLDSLMSSSAESRTFQIADKHESLFHYVLEQIQLTMRPTKLRKIVLGLVAYLDSSGYLLTSDQELKTTLKTDDTQFKDALELLQQLDPPGIGARSLQECLVLQAERDADKIAKMAVMFLKEHFEAILANKWQSVATALQISPSDLAKIQRYIRNLSPTPNTNFVPDKTPYIYPELSVERNGTHLSLTLLNNGQPSINFAQEIYQRLVQANDQRTRAFLSEKKQEYISIRQAIVNRKRTLFRISEIIVAHQYAYLTKKQNYLEPLLLRDIAQQLQINESTVSRAIKDKYIQTPVGIFALRHFLSKRSNLHHYEHSASSDQVLKLLKDLISHENPSHPLSDEKIVDILQNKSNIQVARRTIAKYRQKAGIANARQRKTQK</sequence>
<dbReference type="AlphaFoldDB" id="A0AB33XTJ5"/>
<comment type="similarity">
    <text evidence="1">Belongs to the sigma-54 factor family.</text>
</comment>
<dbReference type="GO" id="GO:0016987">
    <property type="term" value="F:sigma factor activity"/>
    <property type="evidence" value="ECO:0007669"/>
    <property type="project" value="UniProtKB-KW"/>
</dbReference>
<dbReference type="RefSeq" id="WP_005714927.1">
    <property type="nucleotide sequence ID" value="NZ_AMQX01000008.1"/>
</dbReference>
<evidence type="ECO:0000256" key="1">
    <source>
        <dbReference type="ARBA" id="ARBA00008798"/>
    </source>
</evidence>
<dbReference type="InterPro" id="IPR007634">
    <property type="entry name" value="RNA_pol_sigma_54_DNA-bd"/>
</dbReference>
<evidence type="ECO:0000313" key="12">
    <source>
        <dbReference type="Proteomes" id="UP000009352"/>
    </source>
</evidence>
<gene>
    <name evidence="11" type="ORF">LRHMDP3_1733</name>
</gene>
<dbReference type="Gene3D" id="1.10.10.60">
    <property type="entry name" value="Homeodomain-like"/>
    <property type="match status" value="1"/>
</dbReference>
<keyword evidence="2" id="KW-0240">DNA-directed RNA polymerase</keyword>
<dbReference type="GO" id="GO:0000428">
    <property type="term" value="C:DNA-directed RNA polymerase complex"/>
    <property type="evidence" value="ECO:0007669"/>
    <property type="project" value="UniProtKB-KW"/>
</dbReference>
<dbReference type="PROSITE" id="PS50044">
    <property type="entry name" value="SIGMA54_3"/>
    <property type="match status" value="1"/>
</dbReference>
<dbReference type="PANTHER" id="PTHR32248:SF4">
    <property type="entry name" value="RNA POLYMERASE SIGMA-54 FACTOR"/>
    <property type="match status" value="1"/>
</dbReference>
<dbReference type="Proteomes" id="UP000009352">
    <property type="component" value="Unassembled WGS sequence"/>
</dbReference>
<keyword evidence="5" id="KW-0805">Transcription regulation</keyword>
<keyword evidence="6" id="KW-0731">Sigma factor</keyword>
<protein>
    <submittedName>
        <fullName evidence="11">RNA polymerase sigma-54 factor RpoN</fullName>
    </submittedName>
</protein>
<evidence type="ECO:0000256" key="5">
    <source>
        <dbReference type="ARBA" id="ARBA00023015"/>
    </source>
</evidence>
<feature type="domain" description="RNA polymerase sigma factor 54 DNA-binding" evidence="9">
    <location>
        <begin position="269"/>
        <end position="428"/>
    </location>
</feature>
<evidence type="ECO:0000259" key="10">
    <source>
        <dbReference type="Pfam" id="PF04963"/>
    </source>
</evidence>
<dbReference type="GO" id="GO:0003677">
    <property type="term" value="F:DNA binding"/>
    <property type="evidence" value="ECO:0007669"/>
    <property type="project" value="UniProtKB-KW"/>
</dbReference>
<dbReference type="Pfam" id="PF00309">
    <property type="entry name" value="Sigma54_AID"/>
    <property type="match status" value="1"/>
</dbReference>
<evidence type="ECO:0000256" key="7">
    <source>
        <dbReference type="ARBA" id="ARBA00023125"/>
    </source>
</evidence>
<dbReference type="GO" id="GO:0006352">
    <property type="term" value="P:DNA-templated transcription initiation"/>
    <property type="evidence" value="ECO:0007669"/>
    <property type="project" value="InterPro"/>
</dbReference>
<evidence type="ECO:0000256" key="4">
    <source>
        <dbReference type="ARBA" id="ARBA00022695"/>
    </source>
</evidence>
<dbReference type="NCBIfam" id="TIGR02395">
    <property type="entry name" value="rpoN_sigma"/>
    <property type="match status" value="1"/>
</dbReference>
<comment type="caution">
    <text evidence="11">The sequence shown here is derived from an EMBL/GenBank/DDBJ whole genome shotgun (WGS) entry which is preliminary data.</text>
</comment>
<dbReference type="Gene3D" id="1.10.10.1330">
    <property type="entry name" value="RNA polymerase sigma-54 factor, core-binding domain"/>
    <property type="match status" value="1"/>
</dbReference>
<keyword evidence="4" id="KW-0548">Nucleotidyltransferase</keyword>
<keyword evidence="7" id="KW-0238">DNA-binding</keyword>
<dbReference type="InterPro" id="IPR007046">
    <property type="entry name" value="RNA_pol_sigma_54_core-bd"/>
</dbReference>
<feature type="domain" description="RNA polymerase sigma factor 54 core-binding" evidence="10">
    <location>
        <begin position="69"/>
        <end position="253"/>
    </location>
</feature>
<evidence type="ECO:0000256" key="2">
    <source>
        <dbReference type="ARBA" id="ARBA00022478"/>
    </source>
</evidence>
<dbReference type="PIRSF" id="PIRSF000774">
    <property type="entry name" value="RpoN"/>
    <property type="match status" value="1"/>
</dbReference>
<accession>A0AB33XTJ5</accession>
<evidence type="ECO:0000256" key="3">
    <source>
        <dbReference type="ARBA" id="ARBA00022679"/>
    </source>
</evidence>
<dbReference type="InterPro" id="IPR000394">
    <property type="entry name" value="RNA_pol_sigma_54"/>
</dbReference>
<organism evidence="11 12">
    <name type="scientific">Lacticaseibacillus rhamnosus LRHMDP3</name>
    <dbReference type="NCBI Taxonomy" id="1203259"/>
    <lineage>
        <taxon>Bacteria</taxon>
        <taxon>Bacillati</taxon>
        <taxon>Bacillota</taxon>
        <taxon>Bacilli</taxon>
        <taxon>Lactobacillales</taxon>
        <taxon>Lactobacillaceae</taxon>
        <taxon>Lacticaseibacillus</taxon>
    </lineage>
</organism>
<dbReference type="GO" id="GO:0001216">
    <property type="term" value="F:DNA-binding transcription activator activity"/>
    <property type="evidence" value="ECO:0007669"/>
    <property type="project" value="InterPro"/>
</dbReference>
<dbReference type="Pfam" id="PF04963">
    <property type="entry name" value="Sigma54_CBD"/>
    <property type="match status" value="1"/>
</dbReference>
<evidence type="ECO:0000256" key="6">
    <source>
        <dbReference type="ARBA" id="ARBA00023082"/>
    </source>
</evidence>
<dbReference type="PROSITE" id="PS00718">
    <property type="entry name" value="SIGMA54_2"/>
    <property type="match status" value="1"/>
</dbReference>